<gene>
    <name evidence="13" type="ORF">TSIB3V08_LOCUS9151</name>
</gene>
<proteinExistence type="predicted"/>
<evidence type="ECO:0000256" key="4">
    <source>
        <dbReference type="ARBA" id="ARBA00022723"/>
    </source>
</evidence>
<evidence type="ECO:0000256" key="9">
    <source>
        <dbReference type="ARBA" id="ARBA00023212"/>
    </source>
</evidence>
<protein>
    <recommendedName>
        <fullName evidence="12">LIM zinc-binding domain-containing protein</fullName>
    </recommendedName>
</protein>
<dbReference type="InterPro" id="IPR047075">
    <property type="entry name" value="Paxillin_TGFB1I1_LIM_dom1"/>
</dbReference>
<evidence type="ECO:0000256" key="1">
    <source>
        <dbReference type="ARBA" id="ARBA00004245"/>
    </source>
</evidence>
<evidence type="ECO:0000256" key="5">
    <source>
        <dbReference type="ARBA" id="ARBA00022737"/>
    </source>
</evidence>
<feature type="compositionally biased region" description="Polar residues" evidence="11">
    <location>
        <begin position="298"/>
        <end position="307"/>
    </location>
</feature>
<dbReference type="PANTHER" id="PTHR24216:SF8">
    <property type="entry name" value="PAXILLIN, ISOFORM F"/>
    <property type="match status" value="1"/>
</dbReference>
<dbReference type="FunFam" id="2.10.110.10:FF:000008">
    <property type="entry name" value="Paxillin isoform 1"/>
    <property type="match status" value="1"/>
</dbReference>
<keyword evidence="7" id="KW-0965">Cell junction</keyword>
<evidence type="ECO:0000256" key="10">
    <source>
        <dbReference type="PROSITE-ProRule" id="PRU00125"/>
    </source>
</evidence>
<dbReference type="PANTHER" id="PTHR24216">
    <property type="entry name" value="PAXILLIN-RELATED"/>
    <property type="match status" value="1"/>
</dbReference>
<dbReference type="GO" id="GO:0005925">
    <property type="term" value="C:focal adhesion"/>
    <property type="evidence" value="ECO:0007669"/>
    <property type="project" value="UniProtKB-SubCell"/>
</dbReference>
<evidence type="ECO:0000256" key="8">
    <source>
        <dbReference type="ARBA" id="ARBA00023038"/>
    </source>
</evidence>
<dbReference type="SMART" id="SM00132">
    <property type="entry name" value="LIM"/>
    <property type="match status" value="3"/>
</dbReference>
<feature type="domain" description="LIM zinc-binding" evidence="12">
    <location>
        <begin position="523"/>
        <end position="581"/>
    </location>
</feature>
<feature type="compositionally biased region" description="Polar residues" evidence="11">
    <location>
        <begin position="122"/>
        <end position="141"/>
    </location>
</feature>
<dbReference type="CDD" id="cd09338">
    <property type="entry name" value="LIM3_Paxillin_like"/>
    <property type="match status" value="1"/>
</dbReference>
<dbReference type="AlphaFoldDB" id="A0A7R9B2D5"/>
<name>A0A7R9B2D5_TIMSH</name>
<dbReference type="Pfam" id="PF03535">
    <property type="entry name" value="Paxillin"/>
    <property type="match status" value="1"/>
</dbReference>
<dbReference type="InterPro" id="IPR001781">
    <property type="entry name" value="Znf_LIM"/>
</dbReference>
<evidence type="ECO:0000259" key="12">
    <source>
        <dbReference type="PROSITE" id="PS50023"/>
    </source>
</evidence>
<organism evidence="13">
    <name type="scientific">Timema shepardi</name>
    <name type="common">Walking stick</name>
    <dbReference type="NCBI Taxonomy" id="629360"/>
    <lineage>
        <taxon>Eukaryota</taxon>
        <taxon>Metazoa</taxon>
        <taxon>Ecdysozoa</taxon>
        <taxon>Arthropoda</taxon>
        <taxon>Hexapoda</taxon>
        <taxon>Insecta</taxon>
        <taxon>Pterygota</taxon>
        <taxon>Neoptera</taxon>
        <taxon>Polyneoptera</taxon>
        <taxon>Phasmatodea</taxon>
        <taxon>Timematodea</taxon>
        <taxon>Timematoidea</taxon>
        <taxon>Timematidae</taxon>
        <taxon>Timema</taxon>
    </lineage>
</organism>
<comment type="subcellular location">
    <subcellularLocation>
        <location evidence="2">Cell junction</location>
        <location evidence="2">Focal adhesion</location>
    </subcellularLocation>
    <subcellularLocation>
        <location evidence="1">Cytoplasm</location>
        <location evidence="1">Cytoskeleton</location>
    </subcellularLocation>
</comment>
<evidence type="ECO:0000256" key="2">
    <source>
        <dbReference type="ARBA" id="ARBA00004246"/>
    </source>
</evidence>
<keyword evidence="9" id="KW-0206">Cytoskeleton</keyword>
<dbReference type="PROSITE" id="PS00478">
    <property type="entry name" value="LIM_DOMAIN_1"/>
    <property type="match status" value="1"/>
</dbReference>
<keyword evidence="5" id="KW-0677">Repeat</keyword>
<dbReference type="Pfam" id="PF00412">
    <property type="entry name" value="LIM"/>
    <property type="match status" value="3"/>
</dbReference>
<dbReference type="PROSITE" id="PS50023">
    <property type="entry name" value="LIM_DOMAIN_2"/>
    <property type="match status" value="3"/>
</dbReference>
<reference evidence="13" key="1">
    <citation type="submission" date="2020-11" db="EMBL/GenBank/DDBJ databases">
        <authorList>
            <person name="Tran Van P."/>
        </authorList>
    </citation>
    <scope>NUCLEOTIDE SEQUENCE</scope>
</reference>
<keyword evidence="3" id="KW-0963">Cytoplasm</keyword>
<dbReference type="CDD" id="cd09336">
    <property type="entry name" value="LIM1_Paxillin_like"/>
    <property type="match status" value="1"/>
</dbReference>
<keyword evidence="6 10" id="KW-0862">Zinc</keyword>
<evidence type="ECO:0000256" key="6">
    <source>
        <dbReference type="ARBA" id="ARBA00022833"/>
    </source>
</evidence>
<dbReference type="FunFam" id="2.10.110.10:FF:000012">
    <property type="entry name" value="Paxillin isoform 1"/>
    <property type="match status" value="1"/>
</dbReference>
<sequence>MPVEVRAQRRRVCVSRPCARRLLHVSAPRIDRGGGHFSTGIGQSCTVISSLLTVGTGLTCTPTYQNQRVIHETVTTTKMAYPQSSPPVKMASLNNNLSELDTLLQDLSNARYAGYTERRDVNYSNGTPTGTLSGRPPSSQESRIRPSVDSLLDELNTAVPNGNMPDGRYHTTTINYLESTKSDHVGPPLGGASGGTGASSATKELDDLMASLSDFKLAGEFQLTKVLESCLLELRLCLEPSANVRLPRNLFQGWCGGGRGGLERLDDFLQDAGALSLQSHLSHASRQNLPGTLHITASSHQHQTVTDSPYAKPNKATKSSPSPQSTLRQPQHHQPTQAPSGKQNQLDSMLGNLQADMSRQGVNTTQKGCCNACDKPIVGQVRHSPGVSWLDSAGSIVPQDSPYELASRSSCSDSSQVITALGKTWHPEHFTCNHCNQELGTRNFFERDGHPYCEPDYHNLFSPRCAYCNGPILDKCVTALEKTWHTEHFFCAQCGKQFGEDGFHERDGKPYCRDDYFDMFAPKCGGCNRPIMENYISALNSQWHADCFVCRDCKKAVSGKSFYAMEGKPVCPKCVGIDEDDGDEED</sequence>
<evidence type="ECO:0000256" key="3">
    <source>
        <dbReference type="ARBA" id="ARBA00022490"/>
    </source>
</evidence>
<accession>A0A7R9B2D5</accession>
<keyword evidence="4 10" id="KW-0479">Metal-binding</keyword>
<evidence type="ECO:0000313" key="13">
    <source>
        <dbReference type="EMBL" id="CAD7265106.1"/>
    </source>
</evidence>
<evidence type="ECO:0000256" key="7">
    <source>
        <dbReference type="ARBA" id="ARBA00022949"/>
    </source>
</evidence>
<feature type="domain" description="LIM zinc-binding" evidence="12">
    <location>
        <begin position="368"/>
        <end position="462"/>
    </location>
</feature>
<evidence type="ECO:0000256" key="11">
    <source>
        <dbReference type="SAM" id="MobiDB-lite"/>
    </source>
</evidence>
<feature type="compositionally biased region" description="Polar residues" evidence="11">
    <location>
        <begin position="316"/>
        <end position="346"/>
    </location>
</feature>
<dbReference type="CDD" id="cd09337">
    <property type="entry name" value="LIM2_Paxillin_like"/>
    <property type="match status" value="1"/>
</dbReference>
<dbReference type="GO" id="GO:0046872">
    <property type="term" value="F:metal ion binding"/>
    <property type="evidence" value="ECO:0007669"/>
    <property type="project" value="UniProtKB-KW"/>
</dbReference>
<dbReference type="EMBL" id="OC005117">
    <property type="protein sequence ID" value="CAD7265106.1"/>
    <property type="molecule type" value="Genomic_DNA"/>
</dbReference>
<keyword evidence="8 10" id="KW-0440">LIM domain</keyword>
<feature type="region of interest" description="Disordered" evidence="11">
    <location>
        <begin position="298"/>
        <end position="346"/>
    </location>
</feature>
<dbReference type="FunFam" id="2.10.110.10:FF:000018">
    <property type="entry name" value="Paxillin isoform 1"/>
    <property type="match status" value="1"/>
</dbReference>
<dbReference type="GO" id="GO:0005856">
    <property type="term" value="C:cytoskeleton"/>
    <property type="evidence" value="ECO:0007669"/>
    <property type="project" value="UniProtKB-SubCell"/>
</dbReference>
<dbReference type="Gene3D" id="2.10.110.10">
    <property type="entry name" value="Cysteine Rich Protein"/>
    <property type="match status" value="3"/>
</dbReference>
<dbReference type="SUPFAM" id="SSF57716">
    <property type="entry name" value="Glucocorticoid receptor-like (DNA-binding domain)"/>
    <property type="match status" value="2"/>
</dbReference>
<feature type="domain" description="LIM zinc-binding" evidence="12">
    <location>
        <begin position="463"/>
        <end position="522"/>
    </location>
</feature>
<feature type="region of interest" description="Disordered" evidence="11">
    <location>
        <begin position="118"/>
        <end position="146"/>
    </location>
</feature>